<reference evidence="1" key="1">
    <citation type="journal article" date="2018" name="Genome Biol.">
        <title>SKESA: strategic k-mer extension for scrupulous assemblies.</title>
        <authorList>
            <person name="Souvorov A."/>
            <person name="Agarwala R."/>
            <person name="Lipman D.J."/>
        </authorList>
    </citation>
    <scope>NUCLEOTIDE SEQUENCE</scope>
    <source>
        <strain evidence="1">Morganella morganii ARLG-3209</strain>
    </source>
</reference>
<protein>
    <submittedName>
        <fullName evidence="1">Uncharacterized protein</fullName>
    </submittedName>
</protein>
<accession>A0AAN5RZ55</accession>
<name>A0AAN5RZ55_MORMO</name>
<sequence>MWISPAADNFTAISNSETDPLQPQDHELFTDIISAPESAGFCSWLHSFINRLLDIFGEKLSPGQLNQSLDSIFSEDKGWQQNRDVNAWGVKQTVLRVKESAGIAYIVCATTHDLPESDSVAAHMAGGRSLLQTFTALADAYQQGSAKALIPVAQSNTYGPFGPRGHFTLLEADIDNGIIQSAVLHDPKGGFVDMFYGGAGRLTAILRKENLIGDDFSVTVEHRGDQSLLNGNDCGRFAAYYAAKITAEGGLDCADKKGAVAFFAEHF</sequence>
<proteinExistence type="predicted"/>
<reference evidence="1" key="2">
    <citation type="submission" date="2020-10" db="EMBL/GenBank/DDBJ databases">
        <authorList>
            <consortium name="NCBI Pathogen Detection Project"/>
        </authorList>
    </citation>
    <scope>NUCLEOTIDE SEQUENCE</scope>
    <source>
        <strain evidence="1">Morganella morganii ARLG-3209</strain>
    </source>
</reference>
<dbReference type="EMBL" id="DACSWI010000002">
    <property type="protein sequence ID" value="HAT3808299.1"/>
    <property type="molecule type" value="Genomic_DNA"/>
</dbReference>
<evidence type="ECO:0000313" key="2">
    <source>
        <dbReference type="Proteomes" id="UP000865968"/>
    </source>
</evidence>
<organism evidence="1 2">
    <name type="scientific">Morganella morganii</name>
    <name type="common">Proteus morganii</name>
    <dbReference type="NCBI Taxonomy" id="582"/>
    <lineage>
        <taxon>Bacteria</taxon>
        <taxon>Pseudomonadati</taxon>
        <taxon>Pseudomonadota</taxon>
        <taxon>Gammaproteobacteria</taxon>
        <taxon>Enterobacterales</taxon>
        <taxon>Morganellaceae</taxon>
        <taxon>Morganella</taxon>
    </lineage>
</organism>
<evidence type="ECO:0000313" key="1">
    <source>
        <dbReference type="EMBL" id="HAT3808299.1"/>
    </source>
</evidence>
<gene>
    <name evidence="1" type="ORF">I8608_001113</name>
</gene>
<dbReference type="AlphaFoldDB" id="A0AAN5RZ55"/>
<dbReference type="Proteomes" id="UP000865968">
    <property type="component" value="Unassembled WGS sequence"/>
</dbReference>
<comment type="caution">
    <text evidence="1">The sequence shown here is derived from an EMBL/GenBank/DDBJ whole genome shotgun (WGS) entry which is preliminary data.</text>
</comment>